<protein>
    <submittedName>
        <fullName evidence="1 3">Uncharacterized protein</fullName>
    </submittedName>
</protein>
<dbReference type="EMBL" id="UYSG01001568">
    <property type="protein sequence ID" value="VDL46560.1"/>
    <property type="molecule type" value="Genomic_DNA"/>
</dbReference>
<accession>A0A0R3SH53</accession>
<proteinExistence type="predicted"/>
<sequence>MKCGGLAHRILLENSAAKLQQKNYTTIDLYEKSSWSPYSKAPFDSSGINKNQKETLDEVIVKANRSRRKGKLWFESAAMYKTRSIPVSKSTIPHLKGISAKKLKANVHRKENDAFH</sequence>
<evidence type="ECO:0000313" key="1">
    <source>
        <dbReference type="EMBL" id="VDL46560.1"/>
    </source>
</evidence>
<evidence type="ECO:0000313" key="3">
    <source>
        <dbReference type="WBParaSite" id="HDID_0000426701-mRNA-1"/>
    </source>
</evidence>
<organism evidence="3">
    <name type="scientific">Hymenolepis diminuta</name>
    <name type="common">Rat tapeworm</name>
    <dbReference type="NCBI Taxonomy" id="6216"/>
    <lineage>
        <taxon>Eukaryota</taxon>
        <taxon>Metazoa</taxon>
        <taxon>Spiralia</taxon>
        <taxon>Lophotrochozoa</taxon>
        <taxon>Platyhelminthes</taxon>
        <taxon>Cestoda</taxon>
        <taxon>Eucestoda</taxon>
        <taxon>Cyclophyllidea</taxon>
        <taxon>Hymenolepididae</taxon>
        <taxon>Hymenolepis</taxon>
    </lineage>
</organism>
<dbReference type="AlphaFoldDB" id="A0A0R3SH53"/>
<gene>
    <name evidence="1" type="ORF">HDID_LOCUS4265</name>
</gene>
<reference evidence="1 2" key="2">
    <citation type="submission" date="2018-11" db="EMBL/GenBank/DDBJ databases">
        <authorList>
            <consortium name="Pathogen Informatics"/>
        </authorList>
    </citation>
    <scope>NUCLEOTIDE SEQUENCE [LARGE SCALE GENOMIC DNA]</scope>
</reference>
<evidence type="ECO:0000313" key="2">
    <source>
        <dbReference type="Proteomes" id="UP000274504"/>
    </source>
</evidence>
<dbReference type="WBParaSite" id="HDID_0000426701-mRNA-1">
    <property type="protein sequence ID" value="HDID_0000426701-mRNA-1"/>
    <property type="gene ID" value="HDID_0000426701"/>
</dbReference>
<name>A0A0R3SH53_HYMDI</name>
<dbReference type="Proteomes" id="UP000274504">
    <property type="component" value="Unassembled WGS sequence"/>
</dbReference>
<reference evidence="3" key="1">
    <citation type="submission" date="2017-02" db="UniProtKB">
        <authorList>
            <consortium name="WormBaseParasite"/>
        </authorList>
    </citation>
    <scope>IDENTIFICATION</scope>
</reference>